<proteinExistence type="predicted"/>
<feature type="transmembrane region" description="Helical" evidence="2">
    <location>
        <begin position="617"/>
        <end position="642"/>
    </location>
</feature>
<feature type="domain" description="KAP NTPase" evidence="3">
    <location>
        <begin position="405"/>
        <end position="859"/>
    </location>
</feature>
<dbReference type="FunCoup" id="H2Z9A0">
    <property type="interactions" value="92"/>
</dbReference>
<dbReference type="InterPro" id="IPR052771">
    <property type="entry name" value="Neurotrophin_sig_adaptor"/>
</dbReference>
<organism evidence="4 5">
    <name type="scientific">Ciona savignyi</name>
    <name type="common">Pacific transparent sea squirt</name>
    <dbReference type="NCBI Taxonomy" id="51511"/>
    <lineage>
        <taxon>Eukaryota</taxon>
        <taxon>Metazoa</taxon>
        <taxon>Chordata</taxon>
        <taxon>Tunicata</taxon>
        <taxon>Ascidiacea</taxon>
        <taxon>Phlebobranchia</taxon>
        <taxon>Cionidae</taxon>
        <taxon>Ciona</taxon>
    </lineage>
</organism>
<accession>H2Z9A0</accession>
<dbReference type="eggNOG" id="KOG0502">
    <property type="taxonomic scope" value="Eukaryota"/>
</dbReference>
<sequence length="971" mass="109358">LKSIDSNIIHDFVEQGNTVAIRDVLSQRHDFVDQKNEFGQTALHLACKRGHNDILTCLLEHGFSMMAKDNDDFTAMLYASRGGYLNCVQILMNVRINLEQADVNGWTSLMWAVYKGHMDVVKYLLQEGANVHASVSYNMTCLLWAAGRGFLEIVKLLLFKGAKVNHADKFGNTALVWASRRGFTEIVQLLLNKKADPNMVGANGCSSLIVSMKGGYEPCVRLLLAHQRINVNQADRDGQTALSYATKIGTEDIISELLEHGAYLNVTDHSGDTPLIKAVKNGRLNAVRVLLARFADVNIQGKEGKTALHIACSMGLSAIVQELLSLVRMLQPGMPITTPPLHLALKLNNIQLIELLLRDPKNGKLLYQPNKLGETPYDIDAKNGSHLLSQIFGSKGFSTNSLNFDMYSCALAEMLTEPSFETPICIGLYAKWGSGVSFVLDKIKQQINLFTGYLPHQTLTLSLDAYFTIVFFAGFISSIFAFLLPNRLTAGLVSFFVLIGIPIICGLFIYIGTSTFQWKWAISSLHFLKKRWSYIKTVKQILFYNSSNKTMGRVRFIFNRTLDLSSIKEDDFINDLLASLTYVVEDSVGWLAFRLARGLKSDHVRVKISRKFCCIPTYIWVIIVFLCINADILLLLSIYGPAPMYSEHYNKTSVRVGDIRHVSIFILSAFVIIIFIAAIPAMFNVFGSLFQGPKSLTSQTLKSQTKEIHRLCSALKSIDLIANTQTRICILINGLESHDCKLFLRFFNSNHFLFCIPPIVTILCVDNKLFSMALDKSFVDFEINGKDWLQTVVQLPVFLSEKLRKKKFFHVQDSETELEFQVNRNRRKSHLKKFDLARWMATDDCFQPITPQILKRITVIQSLTARMLRARGKDFLWSNLSAWIILSEVWPFTAMCLICYIEKLKLSPSRSLKSVYLELSQLYAVSNNLDNGDADSLQAYLSSKCSSLLVQDVINFIPGAINLDPKTEEII</sequence>
<feature type="repeat" description="ANK" evidence="1">
    <location>
        <begin position="104"/>
        <end position="136"/>
    </location>
</feature>
<evidence type="ECO:0000259" key="3">
    <source>
        <dbReference type="Pfam" id="PF07693"/>
    </source>
</evidence>
<dbReference type="STRING" id="51511.ENSCSAVP00000014165"/>
<evidence type="ECO:0000313" key="5">
    <source>
        <dbReference type="Proteomes" id="UP000007875"/>
    </source>
</evidence>
<dbReference type="PRINTS" id="PR01415">
    <property type="entry name" value="ANKYRIN"/>
</dbReference>
<dbReference type="Gene3D" id="1.25.40.20">
    <property type="entry name" value="Ankyrin repeat-containing domain"/>
    <property type="match status" value="2"/>
</dbReference>
<evidence type="ECO:0000256" key="1">
    <source>
        <dbReference type="PROSITE-ProRule" id="PRU00023"/>
    </source>
</evidence>
<dbReference type="PANTHER" id="PTHR24116:SF0">
    <property type="entry name" value="KINASE D-INTERACTING SUBSTRATE OF 220 KDA"/>
    <property type="match status" value="1"/>
</dbReference>
<dbReference type="PROSITE" id="PS50297">
    <property type="entry name" value="ANK_REP_REGION"/>
    <property type="match status" value="7"/>
</dbReference>
<evidence type="ECO:0000313" key="4">
    <source>
        <dbReference type="Ensembl" id="ENSCSAVP00000014165.1"/>
    </source>
</evidence>
<evidence type="ECO:0000256" key="2">
    <source>
        <dbReference type="SAM" id="Phobius"/>
    </source>
</evidence>
<feature type="repeat" description="ANK" evidence="1">
    <location>
        <begin position="237"/>
        <end position="269"/>
    </location>
</feature>
<dbReference type="SMART" id="SM00248">
    <property type="entry name" value="ANK"/>
    <property type="match status" value="10"/>
</dbReference>
<dbReference type="Proteomes" id="UP000007875">
    <property type="component" value="Unassembled WGS sequence"/>
</dbReference>
<dbReference type="PANTHER" id="PTHR24116">
    <property type="entry name" value="KINASE D-INTERACTING SUBSTRATE OF 220 KDA"/>
    <property type="match status" value="1"/>
</dbReference>
<keyword evidence="1" id="KW-0040">ANK repeat</keyword>
<keyword evidence="5" id="KW-1185">Reference proteome</keyword>
<reference evidence="4" key="3">
    <citation type="submission" date="2025-09" db="UniProtKB">
        <authorList>
            <consortium name="Ensembl"/>
        </authorList>
    </citation>
    <scope>IDENTIFICATION</scope>
</reference>
<feature type="repeat" description="ANK" evidence="1">
    <location>
        <begin position="270"/>
        <end position="302"/>
    </location>
</feature>
<dbReference type="GO" id="GO:0019887">
    <property type="term" value="F:protein kinase regulator activity"/>
    <property type="evidence" value="ECO:0007669"/>
    <property type="project" value="TreeGrafter"/>
</dbReference>
<feature type="repeat" description="ANK" evidence="1">
    <location>
        <begin position="137"/>
        <end position="169"/>
    </location>
</feature>
<feature type="repeat" description="ANK" evidence="1">
    <location>
        <begin position="170"/>
        <end position="202"/>
    </location>
</feature>
<dbReference type="PROSITE" id="PS50088">
    <property type="entry name" value="ANK_REPEAT"/>
    <property type="match status" value="7"/>
</dbReference>
<feature type="transmembrane region" description="Helical" evidence="2">
    <location>
        <begin position="662"/>
        <end position="686"/>
    </location>
</feature>
<keyword evidence="2" id="KW-0812">Transmembrane</keyword>
<dbReference type="SUPFAM" id="SSF48403">
    <property type="entry name" value="Ankyrin repeat"/>
    <property type="match status" value="1"/>
</dbReference>
<dbReference type="InterPro" id="IPR036770">
    <property type="entry name" value="Ankyrin_rpt-contain_sf"/>
</dbReference>
<dbReference type="GO" id="GO:0030165">
    <property type="term" value="F:PDZ domain binding"/>
    <property type="evidence" value="ECO:0007669"/>
    <property type="project" value="TreeGrafter"/>
</dbReference>
<feature type="repeat" description="ANK" evidence="1">
    <location>
        <begin position="303"/>
        <end position="325"/>
    </location>
</feature>
<dbReference type="InterPro" id="IPR011646">
    <property type="entry name" value="KAP_P-loop"/>
</dbReference>
<dbReference type="GeneTree" id="ENSGT00940000156714"/>
<dbReference type="Pfam" id="PF07693">
    <property type="entry name" value="KAP_NTPase"/>
    <property type="match status" value="1"/>
</dbReference>
<reference evidence="4" key="2">
    <citation type="submission" date="2025-08" db="UniProtKB">
        <authorList>
            <consortium name="Ensembl"/>
        </authorList>
    </citation>
    <scope>IDENTIFICATION</scope>
</reference>
<dbReference type="AlphaFoldDB" id="H2Z9A0"/>
<dbReference type="OMA" id="HEAHISH"/>
<dbReference type="InParanoid" id="H2Z9A0"/>
<feature type="transmembrane region" description="Helical" evidence="2">
    <location>
        <begin position="465"/>
        <end position="484"/>
    </location>
</feature>
<feature type="repeat" description="ANK" evidence="1">
    <location>
        <begin position="38"/>
        <end position="70"/>
    </location>
</feature>
<protein>
    <recommendedName>
        <fullName evidence="3">KAP NTPase domain-containing protein</fullName>
    </recommendedName>
</protein>
<keyword evidence="2" id="KW-1133">Transmembrane helix</keyword>
<reference evidence="5" key="1">
    <citation type="submission" date="2003-08" db="EMBL/GenBank/DDBJ databases">
        <authorList>
            <person name="Birren B."/>
            <person name="Nusbaum C."/>
            <person name="Abebe A."/>
            <person name="Abouelleil A."/>
            <person name="Adekoya E."/>
            <person name="Ait-zahra M."/>
            <person name="Allen N."/>
            <person name="Allen T."/>
            <person name="An P."/>
            <person name="Anderson M."/>
            <person name="Anderson S."/>
            <person name="Arachchi H."/>
            <person name="Armbruster J."/>
            <person name="Bachantsang P."/>
            <person name="Baldwin J."/>
            <person name="Barry A."/>
            <person name="Bayul T."/>
            <person name="Blitshsteyn B."/>
            <person name="Bloom T."/>
            <person name="Blye J."/>
            <person name="Boguslavskiy L."/>
            <person name="Borowsky M."/>
            <person name="Boukhgalter B."/>
            <person name="Brunache A."/>
            <person name="Butler J."/>
            <person name="Calixte N."/>
            <person name="Calvo S."/>
            <person name="Camarata J."/>
            <person name="Campo K."/>
            <person name="Chang J."/>
            <person name="Cheshatsang Y."/>
            <person name="Citroen M."/>
            <person name="Collymore A."/>
            <person name="Considine T."/>
            <person name="Cook A."/>
            <person name="Cooke P."/>
            <person name="Corum B."/>
            <person name="Cuomo C."/>
            <person name="David R."/>
            <person name="Dawoe T."/>
            <person name="Degray S."/>
            <person name="Dodge S."/>
            <person name="Dooley K."/>
            <person name="Dorje P."/>
            <person name="Dorjee K."/>
            <person name="Dorris L."/>
            <person name="Duffey N."/>
            <person name="Dupes A."/>
            <person name="Elkins T."/>
            <person name="Engels R."/>
            <person name="Erickson J."/>
            <person name="Farina A."/>
            <person name="Faro S."/>
            <person name="Ferreira P."/>
            <person name="Fischer H."/>
            <person name="Fitzgerald M."/>
            <person name="Foley K."/>
            <person name="Gage D."/>
            <person name="Galagan J."/>
            <person name="Gearin G."/>
            <person name="Gnerre S."/>
            <person name="Gnirke A."/>
            <person name="Goyette A."/>
            <person name="Graham J."/>
            <person name="Grandbois E."/>
            <person name="Gyaltsen K."/>
            <person name="Hafez N."/>
            <person name="Hagopian D."/>
            <person name="Hagos B."/>
            <person name="Hall J."/>
            <person name="Hatcher B."/>
            <person name="Heller A."/>
            <person name="Higgins H."/>
            <person name="Honan T."/>
            <person name="Horn A."/>
            <person name="Houde N."/>
            <person name="Hughes L."/>
            <person name="Hulme W."/>
            <person name="Husby E."/>
            <person name="Iliev I."/>
            <person name="Jaffe D."/>
            <person name="Jones C."/>
            <person name="Kamal M."/>
            <person name="Kamat A."/>
            <person name="Kamvysselis M."/>
            <person name="Karlsson E."/>
            <person name="Kells C."/>
            <person name="Kieu A."/>
            <person name="Kisner P."/>
            <person name="Kodira C."/>
            <person name="Kulbokas E."/>
            <person name="Labutti K."/>
            <person name="Lama D."/>
            <person name="Landers T."/>
            <person name="Leger J."/>
            <person name="Levine S."/>
            <person name="Lewis D."/>
            <person name="Lewis T."/>
            <person name="Lindblad-toh K."/>
            <person name="Liu X."/>
            <person name="Lokyitsang T."/>
            <person name="Lokyitsang Y."/>
            <person name="Lucien O."/>
            <person name="Lui A."/>
            <person name="Ma L.J."/>
            <person name="Mabbitt R."/>
            <person name="Macdonald J."/>
            <person name="Maclean C."/>
            <person name="Major J."/>
            <person name="Manning J."/>
            <person name="Marabella R."/>
            <person name="Maru K."/>
            <person name="Matthews C."/>
            <person name="Mauceli E."/>
            <person name="Mccarthy M."/>
            <person name="Mcdonough S."/>
            <person name="Mcghee T."/>
            <person name="Meldrim J."/>
            <person name="Meneus L."/>
            <person name="Mesirov J."/>
            <person name="Mihalev A."/>
            <person name="Mihova T."/>
            <person name="Mikkelsen T."/>
            <person name="Mlenga V."/>
            <person name="Moru K."/>
            <person name="Mozes J."/>
            <person name="Mulrain L."/>
            <person name="Munson G."/>
            <person name="Naylor J."/>
            <person name="Newes C."/>
            <person name="Nguyen C."/>
            <person name="Nguyen N."/>
            <person name="Nguyen T."/>
            <person name="Nicol R."/>
            <person name="Nielsen C."/>
            <person name="Nizzari M."/>
            <person name="Norbu C."/>
            <person name="Norbu N."/>
            <person name="O'donnell P."/>
            <person name="Okoawo O."/>
            <person name="O'leary S."/>
            <person name="Omotosho B."/>
            <person name="O'neill K."/>
            <person name="Osman S."/>
            <person name="Parker S."/>
            <person name="Perrin D."/>
            <person name="Phunkhang P."/>
            <person name="Piqani B."/>
            <person name="Purcell S."/>
            <person name="Rachupka T."/>
            <person name="Ramasamy U."/>
            <person name="Rameau R."/>
            <person name="Ray V."/>
            <person name="Raymond C."/>
            <person name="Retta R."/>
            <person name="Richardson S."/>
            <person name="Rise C."/>
            <person name="Rodriguez J."/>
            <person name="Rogers J."/>
            <person name="Rogov P."/>
            <person name="Rutman M."/>
            <person name="Schupbach R."/>
            <person name="Seaman C."/>
            <person name="Settipalli S."/>
            <person name="Sharpe T."/>
            <person name="Sheridan J."/>
            <person name="Sherpa N."/>
            <person name="Shi J."/>
            <person name="Smirnov S."/>
            <person name="Smith C."/>
            <person name="Sougnez C."/>
            <person name="Spencer B."/>
            <person name="Stalker J."/>
            <person name="Stange-thomann N."/>
            <person name="Stavropoulos S."/>
            <person name="Stetson K."/>
            <person name="Stone C."/>
            <person name="Stone S."/>
            <person name="Stubbs M."/>
            <person name="Talamas J."/>
            <person name="Tchuinga P."/>
            <person name="Tenzing P."/>
            <person name="Tesfaye S."/>
            <person name="Theodore J."/>
            <person name="Thoulutsang Y."/>
            <person name="Topham K."/>
            <person name="Towey S."/>
            <person name="Tsamla T."/>
            <person name="Tsomo N."/>
            <person name="Vallee D."/>
            <person name="Vassiliev H."/>
            <person name="Venkataraman V."/>
            <person name="Vinson J."/>
            <person name="Vo A."/>
            <person name="Wade C."/>
            <person name="Wang S."/>
            <person name="Wangchuk T."/>
            <person name="Wangdi T."/>
            <person name="Whittaker C."/>
            <person name="Wilkinson J."/>
            <person name="Wu Y."/>
            <person name="Wyman D."/>
            <person name="Yadav S."/>
            <person name="Yang S."/>
            <person name="Yang X."/>
            <person name="Yeager S."/>
            <person name="Yee E."/>
            <person name="Young G."/>
            <person name="Zainoun J."/>
            <person name="Zembeck L."/>
            <person name="Zimmer A."/>
            <person name="Zody M."/>
            <person name="Lander E."/>
        </authorList>
    </citation>
    <scope>NUCLEOTIDE SEQUENCE [LARGE SCALE GENOMIC DNA]</scope>
</reference>
<dbReference type="Pfam" id="PF12796">
    <property type="entry name" value="Ank_2"/>
    <property type="match status" value="3"/>
</dbReference>
<dbReference type="HOGENOM" id="CLU_001438_0_0_1"/>
<dbReference type="InterPro" id="IPR002110">
    <property type="entry name" value="Ankyrin_rpt"/>
</dbReference>
<feature type="transmembrane region" description="Helical" evidence="2">
    <location>
        <begin position="491"/>
        <end position="511"/>
    </location>
</feature>
<name>H2Z9A0_CIOSA</name>
<dbReference type="Ensembl" id="ENSCSAVT00000014329.1">
    <property type="protein sequence ID" value="ENSCSAVP00000014165.1"/>
    <property type="gene ID" value="ENSCSAVG00000008308.1"/>
</dbReference>
<keyword evidence="2" id="KW-0472">Membrane</keyword>